<name>A0A485KE66_9STRA</name>
<feature type="transmembrane region" description="Helical" evidence="1">
    <location>
        <begin position="1619"/>
        <end position="1637"/>
    </location>
</feature>
<keyword evidence="1" id="KW-1133">Transmembrane helix</keyword>
<feature type="transmembrane region" description="Helical" evidence="1">
    <location>
        <begin position="723"/>
        <end position="742"/>
    </location>
</feature>
<keyword evidence="1" id="KW-0812">Transmembrane</keyword>
<feature type="transmembrane region" description="Helical" evidence="1">
    <location>
        <begin position="650"/>
        <end position="674"/>
    </location>
</feature>
<protein>
    <submittedName>
        <fullName evidence="5">Aste57867_18327 protein</fullName>
    </submittedName>
    <submittedName>
        <fullName evidence="4">Aste57867_5396 protein</fullName>
    </submittedName>
</protein>
<dbReference type="EMBL" id="VJMH01006383">
    <property type="protein sequence ID" value="KAF0690301.1"/>
    <property type="molecule type" value="Genomic_DNA"/>
</dbReference>
<evidence type="ECO:0000313" key="5">
    <source>
        <dbReference type="EMBL" id="VFT95063.1"/>
    </source>
</evidence>
<evidence type="ECO:0000313" key="2">
    <source>
        <dbReference type="EMBL" id="KAF0690301.1"/>
    </source>
</evidence>
<evidence type="ECO:0000313" key="6">
    <source>
        <dbReference type="Proteomes" id="UP000332933"/>
    </source>
</evidence>
<organism evidence="4 6">
    <name type="scientific">Aphanomyces stellatus</name>
    <dbReference type="NCBI Taxonomy" id="120398"/>
    <lineage>
        <taxon>Eukaryota</taxon>
        <taxon>Sar</taxon>
        <taxon>Stramenopiles</taxon>
        <taxon>Oomycota</taxon>
        <taxon>Saprolegniomycetes</taxon>
        <taxon>Saprolegniales</taxon>
        <taxon>Verrucalvaceae</taxon>
        <taxon>Aphanomyces</taxon>
    </lineage>
</organism>
<feature type="transmembrane region" description="Helical" evidence="1">
    <location>
        <begin position="906"/>
        <end position="930"/>
    </location>
</feature>
<reference evidence="2" key="2">
    <citation type="submission" date="2019-06" db="EMBL/GenBank/DDBJ databases">
        <title>Genomics analysis of Aphanomyces spp. identifies a new class of oomycete effector associated with host adaptation.</title>
        <authorList>
            <person name="Gaulin E."/>
        </authorList>
    </citation>
    <scope>NUCLEOTIDE SEQUENCE</scope>
    <source>
        <strain evidence="2">CBS 578.67</strain>
    </source>
</reference>
<feature type="transmembrane region" description="Helical" evidence="1">
    <location>
        <begin position="22"/>
        <end position="42"/>
    </location>
</feature>
<feature type="transmembrane region" description="Helical" evidence="1">
    <location>
        <begin position="781"/>
        <end position="801"/>
    </location>
</feature>
<feature type="transmembrane region" description="Helical" evidence="1">
    <location>
        <begin position="1547"/>
        <end position="1567"/>
    </location>
</feature>
<feature type="transmembrane region" description="Helical" evidence="1">
    <location>
        <begin position="1505"/>
        <end position="1526"/>
    </location>
</feature>
<dbReference type="EMBL" id="CAADRA010006404">
    <property type="protein sequence ID" value="VFT95063.1"/>
    <property type="molecule type" value="Genomic_DNA"/>
</dbReference>
<feature type="transmembrane region" description="Helical" evidence="1">
    <location>
        <begin position="608"/>
        <end position="629"/>
    </location>
</feature>
<feature type="transmembrane region" description="Helical" evidence="1">
    <location>
        <begin position="1587"/>
        <end position="1607"/>
    </location>
</feature>
<evidence type="ECO:0000256" key="1">
    <source>
        <dbReference type="SAM" id="Phobius"/>
    </source>
</evidence>
<keyword evidence="6" id="KW-1185">Reference proteome</keyword>
<gene>
    <name evidence="4" type="primary">Aste57867_5396</name>
    <name evidence="5" type="synonym">Aste57867_18327</name>
    <name evidence="3" type="ORF">As57867_005383</name>
    <name evidence="2" type="ORF">As57867_018265</name>
    <name evidence="5" type="ORF">ASTE57867_18327</name>
    <name evidence="4" type="ORF">ASTE57867_5396</name>
</gene>
<dbReference type="EMBL" id="VJMH01001759">
    <property type="protein sequence ID" value="KAF0711097.1"/>
    <property type="molecule type" value="Genomic_DNA"/>
</dbReference>
<proteinExistence type="predicted"/>
<dbReference type="EMBL" id="CAADRA010001760">
    <property type="protein sequence ID" value="VFT82454.1"/>
    <property type="molecule type" value="Genomic_DNA"/>
</dbReference>
<dbReference type="OrthoDB" id="79231at2759"/>
<feature type="transmembrane region" description="Helical" evidence="1">
    <location>
        <begin position="1674"/>
        <end position="1692"/>
    </location>
</feature>
<sequence>MIVPFDAPTVTKPTKLSSAQRILVAAGLVYLFLTISCGMWYVSLLAPTLSNDFYWPHFNASGYQVFLMDLINVKLQTRVDAGGSVDVDLLAVDAITAKLYNTPDVQTEFEPNYARRVFFSEMTSLRQGVQAMRTTSIGYAAYIKAQYCWVDFQQRWDIAHTESRSARCRARYSHNAAIYLETLVRNFDWNRFVALNGAGWRTVIANALLETPDGARWLADRPSQSLQLDVDAEVRYLERQNLTAYTLFYDNAIDMGLTETIDVVNTLGFVQALSTKSMPLMRGPWTSWILFWDFNNDMLALEYYNASLVRGSAYYFANNEYALLGGMDYAATYGLCDRDGVYASQAWAFYNTVGPYGSIDTFYVSPPLSLVQLYQVFTPLLYEVVLHDVDVAATFQSLGDVEFVPWPPAFAANDTMVYFGGNVLCQYNGPTSYPQSQFRFTDDCSSQAPLTIPAASESMVFALVATAPPSIDSICALQTPSPCVATLTQLQPLAAKLIDNASTFWRVLVKQTMADLPPVRFIQYAQNAMSDWHLLQQPLLTTTDDNVGWSFYGWLALADWVNGAREVLQLDGDVSTLVFISDPSPKTTLVLSHLELSSTSGNQVVSGVVTYTSCVLVGIAALLVVYTTLERGHIRGRNLFQFNRVVGSVWIGRPLLLLRGLTAILMLSTSQILLRRVVGFFSTLAFAPRSVAATLVLVGESTWVSYALNDALLVVTGRRRTRYAAPLASSVAFLTTFGWSLLSPVQLSTTFDRTCTFVNLDHVANCEAGVVHVGDWHRFEGLVLVHVVAAVAAALVVTLACHRWTPHDVKAPLLVHGIADALFDLRHSDTVWQLDDATCVMTGLLPFTCRGVGYTLDVKLWVLIRNTDAAIIDRTLGTSTLLTPFFERPQASGRTMTKHAARPFRATVLVGLGLAYAVASAFGSVSFIAVSTVNFANNFYWATFNLTGHHAAMAEWTNEQVILGRRIGRFRFDEPRWSSMVNNYSDPTAPIYASPHIGSRFQFETFNSVSMAIQGIRNTDPCAVPWIFSQYCWVDFQRQWPMANSEVRQNRCLASDVSNGAVYLESVLRNTDWNTFTTCWGRAFELAVGHELNQTLVGQHWLAQIKSNVNSISDETTYWTNAGIDNYVVQWQSYKTTGLIHTYLIENAFGVQYPMTLSHLNGSYRIDSQTSYKMYWGWANDMWAIDHNSTLLSGQSLIRTSATFAFANQSILAVLVQNATLSLPLNIAHDAVQTQIGPFGSIDMKNVPCPNSAKAFIAMALDVTRSLTTVNATAASAHSNITTATFNLKPYPQRWHSKLNWLAFGGNILCHSSGGGGFYSTFMEFTGRIASCDVPMTAVLRPSAEMVIVAALGAQLSATSSHLALVCSYLVEGGVHECQTLYMGPAVAFVTQYVDNATLSSLHRLAADAAADISLQRVSLVQFVQENASQPLQLLPFELFDPSDSVYDTWSWLYVFEWALGTREVVAFEGDTGTIRVLTKATDPQMETVQPHELPTSIAIYMRSGLQYVTGVMLGVTTLVVVYIVLSRGAIEGWNTLELNRVAGIVWVGRPLLFLRGVTALALLSTATLEMQLEHGVSSFTVPIVPWYKTILSAGEATWLVYVLNDICMVWTEHWTSQYASPSSVLVWIVAAILTLARPVVHSVTIDPVCTIDQMDFQLVCSSGTVYIGQKERFYWLLGIIGLSNVAVYAAVHLTKNDSRGRHIESLLLTSGAKYLFDRSNWMHDDTYYMDPASALLNGLVTLRWRDAMLVMDVKLWRTFTIRLPPHKKERLPDHLVWALPLTE</sequence>
<evidence type="ECO:0000313" key="3">
    <source>
        <dbReference type="EMBL" id="KAF0711097.1"/>
    </source>
</evidence>
<keyword evidence="1" id="KW-0472">Membrane</keyword>
<evidence type="ECO:0000313" key="4">
    <source>
        <dbReference type="EMBL" id="VFT82454.1"/>
    </source>
</evidence>
<accession>A0A485KE66</accession>
<reference evidence="4 6" key="1">
    <citation type="submission" date="2019-03" db="EMBL/GenBank/DDBJ databases">
        <authorList>
            <person name="Gaulin E."/>
            <person name="Dumas B."/>
        </authorList>
    </citation>
    <scope>NUCLEOTIDE SEQUENCE [LARGE SCALE GENOMIC DNA]</scope>
    <source>
        <strain evidence="4">CBS 568.67</strain>
    </source>
</reference>
<dbReference type="Proteomes" id="UP000332933">
    <property type="component" value="Unassembled WGS sequence"/>
</dbReference>